<accession>A0A1V9EHI1</accession>
<keyword evidence="4" id="KW-1185">Reference proteome</keyword>
<organism evidence="3 4">
    <name type="scientific">Niastella populi</name>
    <dbReference type="NCBI Taxonomy" id="550983"/>
    <lineage>
        <taxon>Bacteria</taxon>
        <taxon>Pseudomonadati</taxon>
        <taxon>Bacteroidota</taxon>
        <taxon>Chitinophagia</taxon>
        <taxon>Chitinophagales</taxon>
        <taxon>Chitinophagaceae</taxon>
        <taxon>Niastella</taxon>
    </lineage>
</organism>
<dbReference type="CDD" id="cd07814">
    <property type="entry name" value="SRPBCC_CalC_Aha1-like"/>
    <property type="match status" value="1"/>
</dbReference>
<comment type="caution">
    <text evidence="3">The sequence shown here is derived from an EMBL/GenBank/DDBJ whole genome shotgun (WGS) entry which is preliminary data.</text>
</comment>
<dbReference type="Gene3D" id="3.30.530.20">
    <property type="match status" value="1"/>
</dbReference>
<dbReference type="RefSeq" id="WP_081171183.1">
    <property type="nucleotide sequence ID" value="NZ_LWBP01000254.1"/>
</dbReference>
<dbReference type="STRING" id="550983.A4R26_08830"/>
<dbReference type="OrthoDB" id="9800631at2"/>
<name>A0A1V9EHI1_9BACT</name>
<evidence type="ECO:0000256" key="1">
    <source>
        <dbReference type="ARBA" id="ARBA00006817"/>
    </source>
</evidence>
<dbReference type="Pfam" id="PF08327">
    <property type="entry name" value="AHSA1"/>
    <property type="match status" value="1"/>
</dbReference>
<dbReference type="Proteomes" id="UP000192276">
    <property type="component" value="Unassembled WGS sequence"/>
</dbReference>
<proteinExistence type="inferred from homology"/>
<evidence type="ECO:0000313" key="4">
    <source>
        <dbReference type="Proteomes" id="UP000192276"/>
    </source>
</evidence>
<gene>
    <name evidence="3" type="ORF">A4R26_08830</name>
</gene>
<sequence>MTTIDWSRFVTRINVGAPVETIYQAWATRGGMESWFLRLCEYKDKNGVERSAEEKIVTGDTYKWLWHGYPDTSVENGQILETNNKDHLKLSFGKAGVVTVTIKEEDGESIVELTQDEVPTDEQGRFNFHVGCKTGWTFYLANLKSILEGGIDLRNKKQRQKEMLNS</sequence>
<protein>
    <recommendedName>
        <fullName evidence="2">Activator of Hsp90 ATPase homologue 1/2-like C-terminal domain-containing protein</fullName>
    </recommendedName>
</protein>
<evidence type="ECO:0000313" key="3">
    <source>
        <dbReference type="EMBL" id="OQP45599.1"/>
    </source>
</evidence>
<evidence type="ECO:0000259" key="2">
    <source>
        <dbReference type="Pfam" id="PF08327"/>
    </source>
</evidence>
<dbReference type="InterPro" id="IPR013538">
    <property type="entry name" value="ASHA1/2-like_C"/>
</dbReference>
<reference evidence="4" key="1">
    <citation type="submission" date="2016-04" db="EMBL/GenBank/DDBJ databases">
        <authorList>
            <person name="Chen L."/>
            <person name="Zhuang W."/>
            <person name="Wang G."/>
        </authorList>
    </citation>
    <scope>NUCLEOTIDE SEQUENCE [LARGE SCALE GENOMIC DNA]</scope>
    <source>
        <strain evidence="4">208</strain>
    </source>
</reference>
<dbReference type="EMBL" id="LWBP01000254">
    <property type="protein sequence ID" value="OQP45599.1"/>
    <property type="molecule type" value="Genomic_DNA"/>
</dbReference>
<comment type="similarity">
    <text evidence="1">Belongs to the AHA1 family.</text>
</comment>
<feature type="domain" description="Activator of Hsp90 ATPase homologue 1/2-like C-terminal" evidence="2">
    <location>
        <begin position="17"/>
        <end position="148"/>
    </location>
</feature>
<dbReference type="SUPFAM" id="SSF55961">
    <property type="entry name" value="Bet v1-like"/>
    <property type="match status" value="1"/>
</dbReference>
<dbReference type="AlphaFoldDB" id="A0A1V9EHI1"/>
<dbReference type="InterPro" id="IPR023393">
    <property type="entry name" value="START-like_dom_sf"/>
</dbReference>